<organism evidence="2 3">
    <name type="scientific">Rhynchophorus ferrugineus</name>
    <name type="common">Red palm weevil</name>
    <name type="synonym">Curculio ferrugineus</name>
    <dbReference type="NCBI Taxonomy" id="354439"/>
    <lineage>
        <taxon>Eukaryota</taxon>
        <taxon>Metazoa</taxon>
        <taxon>Ecdysozoa</taxon>
        <taxon>Arthropoda</taxon>
        <taxon>Hexapoda</taxon>
        <taxon>Insecta</taxon>
        <taxon>Pterygota</taxon>
        <taxon>Neoptera</taxon>
        <taxon>Endopterygota</taxon>
        <taxon>Coleoptera</taxon>
        <taxon>Polyphaga</taxon>
        <taxon>Cucujiformia</taxon>
        <taxon>Curculionidae</taxon>
        <taxon>Dryophthorinae</taxon>
        <taxon>Rhynchophorus</taxon>
    </lineage>
</organism>
<evidence type="ECO:0000313" key="2">
    <source>
        <dbReference type="EMBL" id="KAF7267998.1"/>
    </source>
</evidence>
<evidence type="ECO:0000256" key="1">
    <source>
        <dbReference type="SAM" id="Phobius"/>
    </source>
</evidence>
<comment type="caution">
    <text evidence="2">The sequence shown here is derived from an EMBL/GenBank/DDBJ whole genome shotgun (WGS) entry which is preliminary data.</text>
</comment>
<gene>
    <name evidence="2" type="ORF">GWI33_018841</name>
</gene>
<dbReference type="OrthoDB" id="66620at2759"/>
<keyword evidence="1" id="KW-1133">Transmembrane helix</keyword>
<keyword evidence="1" id="KW-0812">Transmembrane</keyword>
<dbReference type="Proteomes" id="UP000625711">
    <property type="component" value="Unassembled WGS sequence"/>
</dbReference>
<name>A0A834HV53_RHYFE</name>
<keyword evidence="1" id="KW-0472">Membrane</keyword>
<accession>A0A834HV53</accession>
<proteinExistence type="predicted"/>
<feature type="transmembrane region" description="Helical" evidence="1">
    <location>
        <begin position="7"/>
        <end position="32"/>
    </location>
</feature>
<reference evidence="2" key="1">
    <citation type="submission" date="2020-08" db="EMBL/GenBank/DDBJ databases">
        <title>Genome sequencing and assembly of the red palm weevil Rhynchophorus ferrugineus.</title>
        <authorList>
            <person name="Dias G.B."/>
            <person name="Bergman C.M."/>
            <person name="Manee M."/>
        </authorList>
    </citation>
    <scope>NUCLEOTIDE SEQUENCE</scope>
    <source>
        <strain evidence="2">AA-2017</strain>
        <tissue evidence="2">Whole larva</tissue>
    </source>
</reference>
<keyword evidence="3" id="KW-1185">Reference proteome</keyword>
<feature type="transmembrane region" description="Helical" evidence="1">
    <location>
        <begin position="154"/>
        <end position="176"/>
    </location>
</feature>
<evidence type="ECO:0000313" key="3">
    <source>
        <dbReference type="Proteomes" id="UP000625711"/>
    </source>
</evidence>
<feature type="transmembrane region" description="Helical" evidence="1">
    <location>
        <begin position="38"/>
        <end position="57"/>
    </location>
</feature>
<sequence>MQEPLEYLYFSLILWACYLFTEQQTMAILMIVKDHLSAAIFSIYITCVCITLGSGMLRSIKSLQDWLFHLTYATQARYAAAFLNRQVFLQPDLHNPLPFDEKYNCTNMNLVETSLLNGITNTYCRYANGQNYLSERYTRDSSDNIFNGILDFDLNIGITFAFSLGMIIFNMFLYLIPLPAFVKAKFRE</sequence>
<dbReference type="AlphaFoldDB" id="A0A834HV53"/>
<dbReference type="EMBL" id="JAACXV010014356">
    <property type="protein sequence ID" value="KAF7267998.1"/>
    <property type="molecule type" value="Genomic_DNA"/>
</dbReference>
<protein>
    <submittedName>
        <fullName evidence="2">Uncharacterized protein</fullName>
    </submittedName>
</protein>